<comment type="catalytic activity">
    <reaction evidence="5">
        <text>3'-dephospho-CoA + ATP = ADP + CoA + H(+)</text>
        <dbReference type="Rhea" id="RHEA:18245"/>
        <dbReference type="ChEBI" id="CHEBI:15378"/>
        <dbReference type="ChEBI" id="CHEBI:30616"/>
        <dbReference type="ChEBI" id="CHEBI:57287"/>
        <dbReference type="ChEBI" id="CHEBI:57328"/>
        <dbReference type="ChEBI" id="CHEBI:456216"/>
        <dbReference type="EC" id="2.7.1.24"/>
    </reaction>
</comment>
<comment type="caution">
    <text evidence="7">The sequence shown here is derived from an EMBL/GenBank/DDBJ whole genome shotgun (WGS) entry which is preliminary data.</text>
</comment>
<evidence type="ECO:0000256" key="4">
    <source>
        <dbReference type="ARBA" id="ARBA00022993"/>
    </source>
</evidence>
<evidence type="ECO:0000256" key="3">
    <source>
        <dbReference type="ARBA" id="ARBA00022840"/>
    </source>
</evidence>
<dbReference type="GO" id="GO:0005737">
    <property type="term" value="C:cytoplasm"/>
    <property type="evidence" value="ECO:0007669"/>
    <property type="project" value="UniProtKB-SubCell"/>
</dbReference>
<keyword evidence="2 5" id="KW-0547">Nucleotide-binding</keyword>
<keyword evidence="5" id="KW-0963">Cytoplasm</keyword>
<dbReference type="NCBIfam" id="TIGR00152">
    <property type="entry name" value="dephospho-CoA kinase"/>
    <property type="match status" value="1"/>
</dbReference>
<dbReference type="PANTHER" id="PTHR10695">
    <property type="entry name" value="DEPHOSPHO-COA KINASE-RELATED"/>
    <property type="match status" value="1"/>
</dbReference>
<evidence type="ECO:0000313" key="7">
    <source>
        <dbReference type="EMBL" id="HIU39454.1"/>
    </source>
</evidence>
<evidence type="ECO:0000256" key="2">
    <source>
        <dbReference type="ARBA" id="ARBA00022741"/>
    </source>
</evidence>
<evidence type="ECO:0000256" key="6">
    <source>
        <dbReference type="NCBIfam" id="TIGR00152"/>
    </source>
</evidence>
<dbReference type="PANTHER" id="PTHR10695:SF46">
    <property type="entry name" value="BIFUNCTIONAL COENZYME A SYNTHASE-RELATED"/>
    <property type="match status" value="1"/>
</dbReference>
<dbReference type="GO" id="GO:0004140">
    <property type="term" value="F:dephospho-CoA kinase activity"/>
    <property type="evidence" value="ECO:0007669"/>
    <property type="project" value="UniProtKB-UniRule"/>
</dbReference>
<dbReference type="EC" id="2.7.1.24" evidence="5 6"/>
<accession>A0A9D1INW6</accession>
<dbReference type="SUPFAM" id="SSF52540">
    <property type="entry name" value="P-loop containing nucleoside triphosphate hydrolases"/>
    <property type="match status" value="1"/>
</dbReference>
<sequence>MTKRTIAIAGGIGSGKSMVSAVLRMMDYPVYDCDSRAKKLMASDGMLRRRLIENFGEAVFEEGVLNRSYLSRLVFGDVDKLARLNALVHPCVKSDFEDWRCSQSANVVFVETAILSESGMDKMVDSVWQVVAPEKLRVERVMKRNNLSREAVEMRMRNQTLELEEKLPLATVLNDGQHSILQQIVALLQVEFQRLNQDIN</sequence>
<feature type="binding site" evidence="5">
    <location>
        <begin position="13"/>
        <end position="18"/>
    </location>
    <ligand>
        <name>ATP</name>
        <dbReference type="ChEBI" id="CHEBI:30616"/>
    </ligand>
</feature>
<dbReference type="InterPro" id="IPR001977">
    <property type="entry name" value="Depp_CoAkinase"/>
</dbReference>
<comment type="pathway">
    <text evidence="5">Cofactor biosynthesis; coenzyme A biosynthesis; CoA from (R)-pantothenate: step 5/5.</text>
</comment>
<dbReference type="GO" id="GO:0005524">
    <property type="term" value="F:ATP binding"/>
    <property type="evidence" value="ECO:0007669"/>
    <property type="project" value="UniProtKB-UniRule"/>
</dbReference>
<dbReference type="InterPro" id="IPR027417">
    <property type="entry name" value="P-loop_NTPase"/>
</dbReference>
<evidence type="ECO:0000256" key="5">
    <source>
        <dbReference type="HAMAP-Rule" id="MF_00376"/>
    </source>
</evidence>
<reference evidence="7" key="1">
    <citation type="submission" date="2020-10" db="EMBL/GenBank/DDBJ databases">
        <authorList>
            <person name="Gilroy R."/>
        </authorList>
    </citation>
    <scope>NUCLEOTIDE SEQUENCE</scope>
    <source>
        <strain evidence="7">17073</strain>
    </source>
</reference>
<reference evidence="7" key="2">
    <citation type="journal article" date="2021" name="PeerJ">
        <title>Extensive microbial diversity within the chicken gut microbiome revealed by metagenomics and culture.</title>
        <authorList>
            <person name="Gilroy R."/>
            <person name="Ravi A."/>
            <person name="Getino M."/>
            <person name="Pursley I."/>
            <person name="Horton D.L."/>
            <person name="Alikhan N.F."/>
            <person name="Baker D."/>
            <person name="Gharbi K."/>
            <person name="Hall N."/>
            <person name="Watson M."/>
            <person name="Adriaenssens E.M."/>
            <person name="Foster-Nyarko E."/>
            <person name="Jarju S."/>
            <person name="Secka A."/>
            <person name="Antonio M."/>
            <person name="Oren A."/>
            <person name="Chaudhuri R.R."/>
            <person name="La Ragione R."/>
            <person name="Hildebrand F."/>
            <person name="Pallen M.J."/>
        </authorList>
    </citation>
    <scope>NUCLEOTIDE SEQUENCE</scope>
    <source>
        <strain evidence="7">17073</strain>
    </source>
</reference>
<keyword evidence="5 7" id="KW-0418">Kinase</keyword>
<dbReference type="HAMAP" id="MF_00376">
    <property type="entry name" value="Dephospho_CoA_kinase"/>
    <property type="match status" value="1"/>
</dbReference>
<gene>
    <name evidence="5" type="primary">coaE</name>
    <name evidence="7" type="ORF">IAD18_07300</name>
</gene>
<keyword evidence="3 5" id="KW-0067">ATP-binding</keyword>
<keyword evidence="5 7" id="KW-0808">Transferase</keyword>
<dbReference type="PROSITE" id="PS51219">
    <property type="entry name" value="DPCK"/>
    <property type="match status" value="1"/>
</dbReference>
<protein>
    <recommendedName>
        <fullName evidence="5 6">Dephospho-CoA kinase</fullName>
        <ecNumber evidence="5 6">2.7.1.24</ecNumber>
    </recommendedName>
    <alternativeName>
        <fullName evidence="5">Dephosphocoenzyme A kinase</fullName>
    </alternativeName>
</protein>
<dbReference type="Proteomes" id="UP000824076">
    <property type="component" value="Unassembled WGS sequence"/>
</dbReference>
<name>A0A9D1INW6_9BACT</name>
<dbReference type="CDD" id="cd02022">
    <property type="entry name" value="DPCK"/>
    <property type="match status" value="1"/>
</dbReference>
<keyword evidence="4 5" id="KW-0173">Coenzyme A biosynthesis</keyword>
<organism evidence="7 8">
    <name type="scientific">Candidatus Limisoma intestinavium</name>
    <dbReference type="NCBI Taxonomy" id="2840856"/>
    <lineage>
        <taxon>Bacteria</taxon>
        <taxon>Pseudomonadati</taxon>
        <taxon>Bacteroidota</taxon>
        <taxon>Bacteroidia</taxon>
        <taxon>Bacteroidales</taxon>
        <taxon>Candidatus Limisoma</taxon>
    </lineage>
</organism>
<comment type="subcellular location">
    <subcellularLocation>
        <location evidence="5">Cytoplasm</location>
    </subcellularLocation>
</comment>
<proteinExistence type="inferred from homology"/>
<dbReference type="GO" id="GO:0015937">
    <property type="term" value="P:coenzyme A biosynthetic process"/>
    <property type="evidence" value="ECO:0007669"/>
    <property type="project" value="UniProtKB-UniRule"/>
</dbReference>
<comment type="function">
    <text evidence="5">Catalyzes the phosphorylation of the 3'-hydroxyl group of dephosphocoenzyme A to form coenzyme A.</text>
</comment>
<dbReference type="Gene3D" id="3.40.50.300">
    <property type="entry name" value="P-loop containing nucleotide triphosphate hydrolases"/>
    <property type="match status" value="1"/>
</dbReference>
<dbReference type="AlphaFoldDB" id="A0A9D1INW6"/>
<comment type="similarity">
    <text evidence="1 5">Belongs to the CoaE family.</text>
</comment>
<evidence type="ECO:0000256" key="1">
    <source>
        <dbReference type="ARBA" id="ARBA00009018"/>
    </source>
</evidence>
<evidence type="ECO:0000313" key="8">
    <source>
        <dbReference type="Proteomes" id="UP000824076"/>
    </source>
</evidence>
<dbReference type="Pfam" id="PF01121">
    <property type="entry name" value="CoaE"/>
    <property type="match status" value="1"/>
</dbReference>
<dbReference type="EMBL" id="DVMS01000204">
    <property type="protein sequence ID" value="HIU39454.1"/>
    <property type="molecule type" value="Genomic_DNA"/>
</dbReference>